<gene>
    <name evidence="2" type="ORF">OSSY52_22500</name>
</gene>
<protein>
    <recommendedName>
        <fullName evidence="4">Alginate export domain-containing protein</fullName>
    </recommendedName>
</protein>
<dbReference type="EMBL" id="AP018712">
    <property type="protein sequence ID" value="BBE32109.1"/>
    <property type="molecule type" value="Genomic_DNA"/>
</dbReference>
<evidence type="ECO:0008006" key="4">
    <source>
        <dbReference type="Google" id="ProtNLM"/>
    </source>
</evidence>
<proteinExistence type="predicted"/>
<evidence type="ECO:0000313" key="2">
    <source>
        <dbReference type="EMBL" id="BBE32109.1"/>
    </source>
</evidence>
<accession>A0A7G1GCB9</accession>
<reference evidence="2 3" key="1">
    <citation type="submission" date="2018-06" db="EMBL/GenBank/DDBJ databases">
        <title>Genome sequencing of Oceanotoga sp. sy52.</title>
        <authorList>
            <person name="Mori K."/>
        </authorList>
    </citation>
    <scope>NUCLEOTIDE SEQUENCE [LARGE SCALE GENOMIC DNA]</scope>
    <source>
        <strain evidence="3">sy52</strain>
    </source>
</reference>
<dbReference type="KEGG" id="ocy:OSSY52_22500"/>
<name>A0A7G1GCB9_9BACT</name>
<sequence length="497" mass="53229">MKKLLAVMLITVFAVAAFAGITATGPSLTTAIEGSATFGLIFDETGLDLYLNNGIQYQAYWGFSVSIDAVASDNATLTLALGGSMQEGSDYVGASLYSATYEDNLLKAYYNNGAYGDTLNKYFLGNQLDGDGNPTEALGTRYLTVNLKDLNADLLYITLDNKESKHSTETGEMLWADVFGAKKSLDVSVGTLNLSAAMWAAEAGSRNIDVDAGATSTPTTAGTTIGYAAGFEFAGANDLDGLTVNGAYGMMAKNSGMGFDASYSKDINLTSAPTMTVTPHVSMKYRKDVANLPLAHQDYTSDASCANGGVDFKAEMNKTTLEVYDTVTYAMADSSLSYKYGVKLTDTTVDLANVYVNVEKTDGSEAATPFTFTAKLNGSTTMDNLSFDYFVQVMDLGNANVAFDALSDLTKKYMAYEANLTYTMDKVEMTASVYNYAKDSDGNYSVISEVSKPVYELGVNYKPNSILTLGGHLGNESNWGDFAAIHWYLSAFASYSF</sequence>
<keyword evidence="3" id="KW-1185">Reference proteome</keyword>
<keyword evidence="1" id="KW-0732">Signal</keyword>
<organism evidence="2 3">
    <name type="scientific">Tepiditoga spiralis</name>
    <dbReference type="NCBI Taxonomy" id="2108365"/>
    <lineage>
        <taxon>Bacteria</taxon>
        <taxon>Thermotogati</taxon>
        <taxon>Thermotogota</taxon>
        <taxon>Thermotogae</taxon>
        <taxon>Petrotogales</taxon>
        <taxon>Petrotogaceae</taxon>
        <taxon>Tepiditoga</taxon>
    </lineage>
</organism>
<dbReference type="AlphaFoldDB" id="A0A7G1GCB9"/>
<dbReference type="Proteomes" id="UP000516361">
    <property type="component" value="Chromosome"/>
</dbReference>
<feature type="signal peptide" evidence="1">
    <location>
        <begin position="1"/>
        <end position="19"/>
    </location>
</feature>
<evidence type="ECO:0000313" key="3">
    <source>
        <dbReference type="Proteomes" id="UP000516361"/>
    </source>
</evidence>
<dbReference type="RefSeq" id="WP_190614964.1">
    <property type="nucleotide sequence ID" value="NZ_AP018712.1"/>
</dbReference>
<feature type="chain" id="PRO_5028893750" description="Alginate export domain-containing protein" evidence="1">
    <location>
        <begin position="20"/>
        <end position="497"/>
    </location>
</feature>
<dbReference type="InParanoid" id="A0A7G1GCB9"/>
<evidence type="ECO:0000256" key="1">
    <source>
        <dbReference type="SAM" id="SignalP"/>
    </source>
</evidence>